<feature type="domain" description="SGNH hydrolase-type esterase" evidence="2">
    <location>
        <begin position="43"/>
        <end position="275"/>
    </location>
</feature>
<feature type="signal peptide" evidence="1">
    <location>
        <begin position="1"/>
        <end position="22"/>
    </location>
</feature>
<dbReference type="EMBL" id="BAABHS010000002">
    <property type="protein sequence ID" value="GAA4949086.1"/>
    <property type="molecule type" value="Genomic_DNA"/>
</dbReference>
<dbReference type="Gene3D" id="3.40.50.1110">
    <property type="entry name" value="SGNH hydrolase"/>
    <property type="match status" value="1"/>
</dbReference>
<gene>
    <name evidence="3" type="ORF">GCM10023205_06720</name>
</gene>
<protein>
    <recommendedName>
        <fullName evidence="2">SGNH hydrolase-type esterase domain-containing protein</fullName>
    </recommendedName>
</protein>
<evidence type="ECO:0000313" key="3">
    <source>
        <dbReference type="EMBL" id="GAA4949086.1"/>
    </source>
</evidence>
<dbReference type="CDD" id="cd00229">
    <property type="entry name" value="SGNH_hydrolase"/>
    <property type="match status" value="1"/>
</dbReference>
<name>A0ABP9GPL5_9ACTN</name>
<accession>A0ABP9GPL5</accession>
<comment type="caution">
    <text evidence="3">The sequence shown here is derived from an EMBL/GenBank/DDBJ whole genome shotgun (WGS) entry which is preliminary data.</text>
</comment>
<feature type="chain" id="PRO_5045159149" description="SGNH hydrolase-type esterase domain-containing protein" evidence="1">
    <location>
        <begin position="23"/>
        <end position="286"/>
    </location>
</feature>
<evidence type="ECO:0000259" key="2">
    <source>
        <dbReference type="Pfam" id="PF13472"/>
    </source>
</evidence>
<dbReference type="RefSeq" id="WP_345673708.1">
    <property type="nucleotide sequence ID" value="NZ_BAABHS010000002.1"/>
</dbReference>
<dbReference type="Proteomes" id="UP001500466">
    <property type="component" value="Unassembled WGS sequence"/>
</dbReference>
<dbReference type="InterPro" id="IPR036514">
    <property type="entry name" value="SGNH_hydro_sf"/>
</dbReference>
<keyword evidence="4" id="KW-1185">Reference proteome</keyword>
<proteinExistence type="predicted"/>
<dbReference type="SUPFAM" id="SSF52266">
    <property type="entry name" value="SGNH hydrolase"/>
    <property type="match status" value="1"/>
</dbReference>
<reference evidence="4" key="1">
    <citation type="journal article" date="2019" name="Int. J. Syst. Evol. Microbiol.">
        <title>The Global Catalogue of Microorganisms (GCM) 10K type strain sequencing project: providing services to taxonomists for standard genome sequencing and annotation.</title>
        <authorList>
            <consortium name="The Broad Institute Genomics Platform"/>
            <consortium name="The Broad Institute Genome Sequencing Center for Infectious Disease"/>
            <person name="Wu L."/>
            <person name="Ma J."/>
        </authorList>
    </citation>
    <scope>NUCLEOTIDE SEQUENCE [LARGE SCALE GENOMIC DNA]</scope>
    <source>
        <strain evidence="4">JCM 17986</strain>
    </source>
</reference>
<sequence length="286" mass="30295">MRTRRIRPGALLAALLSAVLFAAGGAVASASAATPKTTYYVSLGDSLAKGYMPGMGDTDQGYTDRLFTALKAKDPSLQHVKLGCSGATTTTLLNGGGACTYPEGTQLAAAERFLRAHRGQVRYLTLDIGANDVARCASATGIDMTCASASLHTVGDNLAKILPRLRTAGGPKVQYAGMTYYDPFLAAWLTGSQGQQLAQLSVFVQELLNGIISFGLRWHDFAVADAATAFSTRSFTPTVPLPGVGEVPLNVARICQWTFMCLKHDIHANPTGYQVLADMFAAVLKR</sequence>
<dbReference type="Pfam" id="PF13472">
    <property type="entry name" value="Lipase_GDSL_2"/>
    <property type="match status" value="1"/>
</dbReference>
<dbReference type="InterPro" id="IPR013830">
    <property type="entry name" value="SGNH_hydro"/>
</dbReference>
<keyword evidence="1" id="KW-0732">Signal</keyword>
<evidence type="ECO:0000313" key="4">
    <source>
        <dbReference type="Proteomes" id="UP001500466"/>
    </source>
</evidence>
<organism evidence="3 4">
    <name type="scientific">Yinghuangia aomiensis</name>
    <dbReference type="NCBI Taxonomy" id="676205"/>
    <lineage>
        <taxon>Bacteria</taxon>
        <taxon>Bacillati</taxon>
        <taxon>Actinomycetota</taxon>
        <taxon>Actinomycetes</taxon>
        <taxon>Kitasatosporales</taxon>
        <taxon>Streptomycetaceae</taxon>
        <taxon>Yinghuangia</taxon>
    </lineage>
</organism>
<evidence type="ECO:0000256" key="1">
    <source>
        <dbReference type="SAM" id="SignalP"/>
    </source>
</evidence>